<dbReference type="EMBL" id="KQ971358">
    <property type="protein sequence ID" value="KYB26005.1"/>
    <property type="molecule type" value="Genomic_DNA"/>
</dbReference>
<reference evidence="2 3" key="1">
    <citation type="journal article" date="2008" name="Nature">
        <title>The genome of the model beetle and pest Tribolium castaneum.</title>
        <authorList>
            <consortium name="Tribolium Genome Sequencing Consortium"/>
            <person name="Richards S."/>
            <person name="Gibbs R.A."/>
            <person name="Weinstock G.M."/>
            <person name="Brown S.J."/>
            <person name="Denell R."/>
            <person name="Beeman R.W."/>
            <person name="Gibbs R."/>
            <person name="Beeman R.W."/>
            <person name="Brown S.J."/>
            <person name="Bucher G."/>
            <person name="Friedrich M."/>
            <person name="Grimmelikhuijzen C.J."/>
            <person name="Klingler M."/>
            <person name="Lorenzen M."/>
            <person name="Richards S."/>
            <person name="Roth S."/>
            <person name="Schroder R."/>
            <person name="Tautz D."/>
            <person name="Zdobnov E.M."/>
            <person name="Muzny D."/>
            <person name="Gibbs R.A."/>
            <person name="Weinstock G.M."/>
            <person name="Attaway T."/>
            <person name="Bell S."/>
            <person name="Buhay C.J."/>
            <person name="Chandrabose M.N."/>
            <person name="Chavez D."/>
            <person name="Clerk-Blankenburg K.P."/>
            <person name="Cree A."/>
            <person name="Dao M."/>
            <person name="Davis C."/>
            <person name="Chacko J."/>
            <person name="Dinh H."/>
            <person name="Dugan-Rocha S."/>
            <person name="Fowler G."/>
            <person name="Garner T.T."/>
            <person name="Garnes J."/>
            <person name="Gnirke A."/>
            <person name="Hawes A."/>
            <person name="Hernandez J."/>
            <person name="Hines S."/>
            <person name="Holder M."/>
            <person name="Hume J."/>
            <person name="Jhangiani S.N."/>
            <person name="Joshi V."/>
            <person name="Khan Z.M."/>
            <person name="Jackson L."/>
            <person name="Kovar C."/>
            <person name="Kowis A."/>
            <person name="Lee S."/>
            <person name="Lewis L.R."/>
            <person name="Margolis J."/>
            <person name="Morgan M."/>
            <person name="Nazareth L.V."/>
            <person name="Nguyen N."/>
            <person name="Okwuonu G."/>
            <person name="Parker D."/>
            <person name="Richards S."/>
            <person name="Ruiz S.J."/>
            <person name="Santibanez J."/>
            <person name="Savard J."/>
            <person name="Scherer S.E."/>
            <person name="Schneider B."/>
            <person name="Sodergren E."/>
            <person name="Tautz D."/>
            <person name="Vattahil S."/>
            <person name="Villasana D."/>
            <person name="White C.S."/>
            <person name="Wright R."/>
            <person name="Park Y."/>
            <person name="Beeman R.W."/>
            <person name="Lord J."/>
            <person name="Oppert B."/>
            <person name="Lorenzen M."/>
            <person name="Brown S."/>
            <person name="Wang L."/>
            <person name="Savard J."/>
            <person name="Tautz D."/>
            <person name="Richards S."/>
            <person name="Weinstock G."/>
            <person name="Gibbs R.A."/>
            <person name="Liu Y."/>
            <person name="Worley K."/>
            <person name="Weinstock G."/>
            <person name="Elsik C.G."/>
            <person name="Reese J.T."/>
            <person name="Elhaik E."/>
            <person name="Landan G."/>
            <person name="Graur D."/>
            <person name="Arensburger P."/>
            <person name="Atkinson P."/>
            <person name="Beeman R.W."/>
            <person name="Beidler J."/>
            <person name="Brown S.J."/>
            <person name="Demuth J.P."/>
            <person name="Drury D.W."/>
            <person name="Du Y.Z."/>
            <person name="Fujiwara H."/>
            <person name="Lorenzen M."/>
            <person name="Maselli V."/>
            <person name="Osanai M."/>
            <person name="Park Y."/>
            <person name="Robertson H.M."/>
            <person name="Tu Z."/>
            <person name="Wang J.J."/>
            <person name="Wang S."/>
            <person name="Richards S."/>
            <person name="Song H."/>
            <person name="Zhang L."/>
            <person name="Sodergren E."/>
            <person name="Werner D."/>
            <person name="Stanke M."/>
            <person name="Morgenstern B."/>
            <person name="Solovyev V."/>
            <person name="Kosarev P."/>
            <person name="Brown G."/>
            <person name="Chen H.C."/>
            <person name="Ermolaeva O."/>
            <person name="Hlavina W."/>
            <person name="Kapustin Y."/>
            <person name="Kiryutin B."/>
            <person name="Kitts P."/>
            <person name="Maglott D."/>
            <person name="Pruitt K."/>
            <person name="Sapojnikov V."/>
            <person name="Souvorov A."/>
            <person name="Mackey A.J."/>
            <person name="Waterhouse R.M."/>
            <person name="Wyder S."/>
            <person name="Zdobnov E.M."/>
            <person name="Zdobnov E.M."/>
            <person name="Wyder S."/>
            <person name="Kriventseva E.V."/>
            <person name="Kadowaki T."/>
            <person name="Bork P."/>
            <person name="Aranda M."/>
            <person name="Bao R."/>
            <person name="Beermann A."/>
            <person name="Berns N."/>
            <person name="Bolognesi R."/>
            <person name="Bonneton F."/>
            <person name="Bopp D."/>
            <person name="Brown S.J."/>
            <person name="Bucher G."/>
            <person name="Butts T."/>
            <person name="Chaumot A."/>
            <person name="Denell R.E."/>
            <person name="Ferrier D.E."/>
            <person name="Friedrich M."/>
            <person name="Gordon C.M."/>
            <person name="Jindra M."/>
            <person name="Klingler M."/>
            <person name="Lan Q."/>
            <person name="Lattorff H.M."/>
            <person name="Laudet V."/>
            <person name="von Levetsow C."/>
            <person name="Liu Z."/>
            <person name="Lutz R."/>
            <person name="Lynch J.A."/>
            <person name="da Fonseca R.N."/>
            <person name="Posnien N."/>
            <person name="Reuter R."/>
            <person name="Roth S."/>
            <person name="Savard J."/>
            <person name="Schinko J.B."/>
            <person name="Schmitt C."/>
            <person name="Schoppmeier M."/>
            <person name="Schroder R."/>
            <person name="Shippy T.D."/>
            <person name="Simonnet F."/>
            <person name="Marques-Souza H."/>
            <person name="Tautz D."/>
            <person name="Tomoyasu Y."/>
            <person name="Trauner J."/>
            <person name="Van der Zee M."/>
            <person name="Vervoort M."/>
            <person name="Wittkopp N."/>
            <person name="Wimmer E.A."/>
            <person name="Yang X."/>
            <person name="Jones A.K."/>
            <person name="Sattelle D.B."/>
            <person name="Ebert P.R."/>
            <person name="Nelson D."/>
            <person name="Scott J.G."/>
            <person name="Beeman R.W."/>
            <person name="Muthukrishnan S."/>
            <person name="Kramer K.J."/>
            <person name="Arakane Y."/>
            <person name="Beeman R.W."/>
            <person name="Zhu Q."/>
            <person name="Hogenkamp D."/>
            <person name="Dixit R."/>
            <person name="Oppert B."/>
            <person name="Jiang H."/>
            <person name="Zou Z."/>
            <person name="Marshall J."/>
            <person name="Elpidina E."/>
            <person name="Vinokurov K."/>
            <person name="Oppert C."/>
            <person name="Zou Z."/>
            <person name="Evans J."/>
            <person name="Lu Z."/>
            <person name="Zhao P."/>
            <person name="Sumathipala N."/>
            <person name="Altincicek B."/>
            <person name="Vilcinskas A."/>
            <person name="Williams M."/>
            <person name="Hultmark D."/>
            <person name="Hetru C."/>
            <person name="Jiang H."/>
            <person name="Grimmelikhuijzen C.J."/>
            <person name="Hauser F."/>
            <person name="Cazzamali G."/>
            <person name="Williamson M."/>
            <person name="Park Y."/>
            <person name="Li B."/>
            <person name="Tanaka Y."/>
            <person name="Predel R."/>
            <person name="Neupert S."/>
            <person name="Schachtner J."/>
            <person name="Verleyen P."/>
            <person name="Raible F."/>
            <person name="Bork P."/>
            <person name="Friedrich M."/>
            <person name="Walden K.K."/>
            <person name="Robertson H.M."/>
            <person name="Angeli S."/>
            <person name="Foret S."/>
            <person name="Bucher G."/>
            <person name="Schuetz S."/>
            <person name="Maleszka R."/>
            <person name="Wimmer E.A."/>
            <person name="Beeman R.W."/>
            <person name="Lorenzen M."/>
            <person name="Tomoyasu Y."/>
            <person name="Miller S.C."/>
            <person name="Grossmann D."/>
            <person name="Bucher G."/>
        </authorList>
    </citation>
    <scope>NUCLEOTIDE SEQUENCE [LARGE SCALE GENOMIC DNA]</scope>
    <source>
        <strain evidence="2 3">Georgia GA2</strain>
    </source>
</reference>
<evidence type="ECO:0000256" key="1">
    <source>
        <dbReference type="SAM" id="MobiDB-lite"/>
    </source>
</evidence>
<evidence type="ECO:0000313" key="3">
    <source>
        <dbReference type="Proteomes" id="UP000007266"/>
    </source>
</evidence>
<dbReference type="eggNOG" id="ENOG502S6BI">
    <property type="taxonomic scope" value="Eukaryota"/>
</dbReference>
<name>A0A139WDS1_TRICA</name>
<protein>
    <submittedName>
        <fullName evidence="2">Uncharacterized protein</fullName>
    </submittedName>
</protein>
<reference evidence="2 3" key="2">
    <citation type="journal article" date="2010" name="Nucleic Acids Res.">
        <title>BeetleBase in 2010: revisions to provide comprehensive genomic information for Tribolium castaneum.</title>
        <authorList>
            <person name="Kim H.S."/>
            <person name="Murphy T."/>
            <person name="Xia J."/>
            <person name="Caragea D."/>
            <person name="Park Y."/>
            <person name="Beeman R.W."/>
            <person name="Lorenzen M.D."/>
            <person name="Butcher S."/>
            <person name="Manak J.R."/>
            <person name="Brown S.J."/>
        </authorList>
    </citation>
    <scope>GENOME REANNOTATION</scope>
    <source>
        <strain evidence="2 3">Georgia GA2</strain>
    </source>
</reference>
<accession>A0A139WDS1</accession>
<keyword evidence="3" id="KW-1185">Reference proteome</keyword>
<proteinExistence type="predicted"/>
<sequence length="461" mass="52090">MDQRVNVYDPGIDNRRELIGTASAAGAGSSSSSVFQVPQLNPLCGFLRSTQFCFGRETRRNSNTKPTPSCAYRAVILKCSILTLCRNKTEFLVNVGVAFSVHSDGEEETKLKRRNVPWMWKMLDGSASGMEYSIRDLWSCPAHFWDFFPNFDPGPSPDLQYMDRIVGEHFSTLYHSIIPLSLESISEYKTKSSFSTSSLYPSRECSSMESSSSDCTDYAVRSTTETNREEKTLMSPGSSYLSWIESVNSEYFGSATTTTAEVSDVDNKVGEWNNFWLNYNSARSRYLSSPYLSTSNEDRTGDELSDAKSTCSTQREFTEKMSLEQVMLTVDEINEAIKCAQRITEILQNALKRSEHEFDDSKNDSYYSAPYSQHNSVKDEVIVQRERSFSYAMDPQEIQKQKQQLQKNTPQSSSSSCINALLNTGVADILKRVITKRRDVFNPSEFSPVSRASFSDWSSTK</sequence>
<feature type="region of interest" description="Disordered" evidence="1">
    <location>
        <begin position="207"/>
        <end position="231"/>
    </location>
</feature>
<evidence type="ECO:0000313" key="2">
    <source>
        <dbReference type="EMBL" id="KYB26005.1"/>
    </source>
</evidence>
<organism evidence="2 3">
    <name type="scientific">Tribolium castaneum</name>
    <name type="common">Red flour beetle</name>
    <dbReference type="NCBI Taxonomy" id="7070"/>
    <lineage>
        <taxon>Eukaryota</taxon>
        <taxon>Metazoa</taxon>
        <taxon>Ecdysozoa</taxon>
        <taxon>Arthropoda</taxon>
        <taxon>Hexapoda</taxon>
        <taxon>Insecta</taxon>
        <taxon>Pterygota</taxon>
        <taxon>Neoptera</taxon>
        <taxon>Endopterygota</taxon>
        <taxon>Coleoptera</taxon>
        <taxon>Polyphaga</taxon>
        <taxon>Cucujiformia</taxon>
        <taxon>Tenebrionidae</taxon>
        <taxon>Tenebrionidae incertae sedis</taxon>
        <taxon>Tribolium</taxon>
    </lineage>
</organism>
<dbReference type="Proteomes" id="UP000007266">
    <property type="component" value="Linkage group 8"/>
</dbReference>
<gene>
    <name evidence="2" type="primary">AUGUSTUS-3.0.2_34027</name>
    <name evidence="2" type="ORF">TcasGA2_TC034027</name>
</gene>
<dbReference type="InParanoid" id="A0A139WDS1"/>
<dbReference type="AlphaFoldDB" id="A0A139WDS1"/>